<evidence type="ECO:0000313" key="2">
    <source>
        <dbReference type="EMBL" id="EGD99340.1"/>
    </source>
</evidence>
<evidence type="ECO:0000256" key="1">
    <source>
        <dbReference type="SAM" id="Phobius"/>
    </source>
</evidence>
<proteinExistence type="predicted"/>
<name>F2S6Z1_TRIT1</name>
<evidence type="ECO:0000313" key="3">
    <source>
        <dbReference type="Proteomes" id="UP000009172"/>
    </source>
</evidence>
<reference evidence="3" key="1">
    <citation type="journal article" date="2012" name="MBio">
        <title>Comparative genome analysis of Trichophyton rubrum and related dermatophytes reveals candidate genes involved in infection.</title>
        <authorList>
            <person name="Martinez D.A."/>
            <person name="Oliver B.G."/>
            <person name="Graeser Y."/>
            <person name="Goldberg J.M."/>
            <person name="Li W."/>
            <person name="Martinez-Rossi N.M."/>
            <person name="Monod M."/>
            <person name="Shelest E."/>
            <person name="Barton R.C."/>
            <person name="Birch E."/>
            <person name="Brakhage A.A."/>
            <person name="Chen Z."/>
            <person name="Gurr S.J."/>
            <person name="Heiman D."/>
            <person name="Heitman J."/>
            <person name="Kosti I."/>
            <person name="Rossi A."/>
            <person name="Saif S."/>
            <person name="Samalova M."/>
            <person name="Saunders C.W."/>
            <person name="Shea T."/>
            <person name="Summerbell R.C."/>
            <person name="Xu J."/>
            <person name="Young S."/>
            <person name="Zeng Q."/>
            <person name="Birren B.W."/>
            <person name="Cuomo C.A."/>
            <person name="White T.C."/>
        </authorList>
    </citation>
    <scope>NUCLEOTIDE SEQUENCE [LARGE SCALE GENOMIC DNA]</scope>
    <source>
        <strain evidence="3">CBS 112818</strain>
    </source>
</reference>
<dbReference type="EMBL" id="GG698521">
    <property type="protein sequence ID" value="EGD99340.1"/>
    <property type="molecule type" value="Genomic_DNA"/>
</dbReference>
<accession>F2S6Z1</accession>
<protein>
    <submittedName>
        <fullName evidence="2">Uncharacterized protein</fullName>
    </submittedName>
</protein>
<keyword evidence="1" id="KW-0472">Membrane</keyword>
<gene>
    <name evidence="2" type="ORF">TESG_08591</name>
</gene>
<feature type="transmembrane region" description="Helical" evidence="1">
    <location>
        <begin position="21"/>
        <end position="44"/>
    </location>
</feature>
<sequence length="151" mass="16813">MDFFTRFSEAYSRPVKITISISLALVILFAYVLLIILFTSPQILRIESLLYIGEHPASRTRFTPQVAVALLSATLTGATIALATRCVDESLWKHLTPSTAADRITVAESRNLALWSISAVARIRHVFIPAVRGRSVSALFCCWLASLHYFE</sequence>
<organism evidence="2 3">
    <name type="scientific">Trichophyton tonsurans (strain CBS 112818)</name>
    <name type="common">Scalp ringworm fungus</name>
    <dbReference type="NCBI Taxonomy" id="647933"/>
    <lineage>
        <taxon>Eukaryota</taxon>
        <taxon>Fungi</taxon>
        <taxon>Dikarya</taxon>
        <taxon>Ascomycota</taxon>
        <taxon>Pezizomycotina</taxon>
        <taxon>Eurotiomycetes</taxon>
        <taxon>Eurotiomycetidae</taxon>
        <taxon>Onygenales</taxon>
        <taxon>Arthrodermataceae</taxon>
        <taxon>Trichophyton</taxon>
    </lineage>
</organism>
<keyword evidence="3" id="KW-1185">Reference proteome</keyword>
<dbReference type="HOGENOM" id="CLU_1732816_0_0_1"/>
<dbReference type="AlphaFoldDB" id="F2S6Z1"/>
<keyword evidence="1" id="KW-0812">Transmembrane</keyword>
<keyword evidence="1" id="KW-1133">Transmembrane helix</keyword>
<dbReference type="Proteomes" id="UP000009172">
    <property type="component" value="Unassembled WGS sequence"/>
</dbReference>